<organism evidence="2 3">
    <name type="scientific">Schizothecium vesticola</name>
    <dbReference type="NCBI Taxonomy" id="314040"/>
    <lineage>
        <taxon>Eukaryota</taxon>
        <taxon>Fungi</taxon>
        <taxon>Dikarya</taxon>
        <taxon>Ascomycota</taxon>
        <taxon>Pezizomycotina</taxon>
        <taxon>Sordariomycetes</taxon>
        <taxon>Sordariomycetidae</taxon>
        <taxon>Sordariales</taxon>
        <taxon>Schizotheciaceae</taxon>
        <taxon>Schizothecium</taxon>
    </lineage>
</organism>
<evidence type="ECO:0000256" key="1">
    <source>
        <dbReference type="SAM" id="MobiDB-lite"/>
    </source>
</evidence>
<dbReference type="AlphaFoldDB" id="A0AA40EV12"/>
<feature type="region of interest" description="Disordered" evidence="1">
    <location>
        <begin position="38"/>
        <end position="87"/>
    </location>
</feature>
<sequence length="207" mass="22729">MVSLNLPTVFQHQIEPYRIVLPSRTISVDLRLSENLHFGAPPLPNRPAGRCFGPRASDPGRYPIDDEQRHTDSNAPSAQHHGGVQKPASSQYVAVPSSLAVTMAVCISHANQQPALFRQVPSPARLQTALWPVSWRTSHPEPPWRACCCGHAAPTGQVCACVLGYRLRCTFCPGVPLRSDSRSSRLSAWVSMPRNVVFASRPWDAGY</sequence>
<evidence type="ECO:0000313" key="2">
    <source>
        <dbReference type="EMBL" id="KAK0745912.1"/>
    </source>
</evidence>
<keyword evidence="3" id="KW-1185">Reference proteome</keyword>
<protein>
    <submittedName>
        <fullName evidence="2">Uncharacterized protein</fullName>
    </submittedName>
</protein>
<feature type="compositionally biased region" description="Basic and acidic residues" evidence="1">
    <location>
        <begin position="63"/>
        <end position="72"/>
    </location>
</feature>
<comment type="caution">
    <text evidence="2">The sequence shown here is derived from an EMBL/GenBank/DDBJ whole genome shotgun (WGS) entry which is preliminary data.</text>
</comment>
<evidence type="ECO:0000313" key="3">
    <source>
        <dbReference type="Proteomes" id="UP001172155"/>
    </source>
</evidence>
<reference evidence="2" key="1">
    <citation type="submission" date="2023-06" db="EMBL/GenBank/DDBJ databases">
        <title>Genome-scale phylogeny and comparative genomics of the fungal order Sordariales.</title>
        <authorList>
            <consortium name="Lawrence Berkeley National Laboratory"/>
            <person name="Hensen N."/>
            <person name="Bonometti L."/>
            <person name="Westerberg I."/>
            <person name="Brannstrom I.O."/>
            <person name="Guillou S."/>
            <person name="Cros-Aarteil S."/>
            <person name="Calhoun S."/>
            <person name="Haridas S."/>
            <person name="Kuo A."/>
            <person name="Mondo S."/>
            <person name="Pangilinan J."/>
            <person name="Riley R."/>
            <person name="LaButti K."/>
            <person name="Andreopoulos B."/>
            <person name="Lipzen A."/>
            <person name="Chen C."/>
            <person name="Yanf M."/>
            <person name="Daum C."/>
            <person name="Ng V."/>
            <person name="Clum A."/>
            <person name="Steindorff A."/>
            <person name="Ohm R."/>
            <person name="Martin F."/>
            <person name="Silar P."/>
            <person name="Natvig D."/>
            <person name="Lalanne C."/>
            <person name="Gautier V."/>
            <person name="Ament-velasquez S.L."/>
            <person name="Kruys A."/>
            <person name="Hutchinson M.I."/>
            <person name="Powell A.J."/>
            <person name="Barry K."/>
            <person name="Miller A.N."/>
            <person name="Grigoriev I.V."/>
            <person name="Debuchy R."/>
            <person name="Gladieux P."/>
            <person name="Thoren M.H."/>
            <person name="Johannesson H."/>
        </authorList>
    </citation>
    <scope>NUCLEOTIDE SEQUENCE</scope>
    <source>
        <strain evidence="2">SMH3187-1</strain>
    </source>
</reference>
<gene>
    <name evidence="2" type="ORF">B0T18DRAFT_139639</name>
</gene>
<name>A0AA40EV12_9PEZI</name>
<accession>A0AA40EV12</accession>
<proteinExistence type="predicted"/>
<dbReference type="Proteomes" id="UP001172155">
    <property type="component" value="Unassembled WGS sequence"/>
</dbReference>
<dbReference type="EMBL" id="JAUKUD010000004">
    <property type="protein sequence ID" value="KAK0745912.1"/>
    <property type="molecule type" value="Genomic_DNA"/>
</dbReference>